<dbReference type="GO" id="GO:0006629">
    <property type="term" value="P:lipid metabolic process"/>
    <property type="evidence" value="ECO:0007669"/>
    <property type="project" value="InterPro"/>
</dbReference>
<feature type="repeat" description="ANK" evidence="3">
    <location>
        <begin position="464"/>
        <end position="496"/>
    </location>
</feature>
<dbReference type="PROSITE" id="PS50088">
    <property type="entry name" value="ANK_REPEAT"/>
    <property type="match status" value="4"/>
</dbReference>
<dbReference type="PANTHER" id="PTHR24198:SF165">
    <property type="entry name" value="ANKYRIN REPEAT-CONTAINING PROTEIN-RELATED"/>
    <property type="match status" value="1"/>
</dbReference>
<accession>R9P7Q7</accession>
<dbReference type="PROSITE" id="PS50297">
    <property type="entry name" value="ANK_REP_REGION"/>
    <property type="match status" value="3"/>
</dbReference>
<evidence type="ECO:0000313" key="7">
    <source>
        <dbReference type="Proteomes" id="UP000014071"/>
    </source>
</evidence>
<dbReference type="Pfam" id="PF25329">
    <property type="entry name" value="C2_GDE1"/>
    <property type="match status" value="1"/>
</dbReference>
<dbReference type="GeneID" id="24110294"/>
<evidence type="ECO:0000313" key="6">
    <source>
        <dbReference type="EMBL" id="GAC97428.1"/>
    </source>
</evidence>
<dbReference type="Pfam" id="PF12796">
    <property type="entry name" value="Ank_2"/>
    <property type="match status" value="2"/>
</dbReference>
<feature type="repeat" description="ANK" evidence="3">
    <location>
        <begin position="497"/>
        <end position="529"/>
    </location>
</feature>
<dbReference type="eggNOG" id="KOG2421">
    <property type="taxonomic scope" value="Eukaryota"/>
</dbReference>
<evidence type="ECO:0000256" key="2">
    <source>
        <dbReference type="ARBA" id="ARBA00023043"/>
    </source>
</evidence>
<feature type="domain" description="SPX" evidence="4">
    <location>
        <begin position="79"/>
        <end position="261"/>
    </location>
</feature>
<dbReference type="OrthoDB" id="1577640at2759"/>
<name>R9P7Q7_PSEHS</name>
<dbReference type="InterPro" id="IPR030395">
    <property type="entry name" value="GP_PDE_dom"/>
</dbReference>
<dbReference type="PANTHER" id="PTHR24198">
    <property type="entry name" value="ANKYRIN REPEAT AND PROTEIN KINASE DOMAIN-CONTAINING PROTEIN"/>
    <property type="match status" value="1"/>
</dbReference>
<dbReference type="eggNOG" id="KOG0504">
    <property type="taxonomic scope" value="Eukaryota"/>
</dbReference>
<dbReference type="Gene3D" id="3.20.20.190">
    <property type="entry name" value="Phosphatidylinositol (PI) phosphodiesterase"/>
    <property type="match status" value="1"/>
</dbReference>
<dbReference type="Gene3D" id="1.25.40.20">
    <property type="entry name" value="Ankyrin repeat-containing domain"/>
    <property type="match status" value="3"/>
</dbReference>
<evidence type="ECO:0008006" key="8">
    <source>
        <dbReference type="Google" id="ProtNLM"/>
    </source>
</evidence>
<reference evidence="7" key="1">
    <citation type="journal article" date="2013" name="Genome Announc.">
        <title>Draft genome sequence of the basidiomycetous yeast-like fungus Pseudozyma hubeiensis SY62, which produces an abundant amount of the biosurfactant mannosylerythritol lipids.</title>
        <authorList>
            <person name="Konishi M."/>
            <person name="Hatada Y."/>
            <person name="Horiuchi J."/>
        </authorList>
    </citation>
    <scope>NUCLEOTIDE SEQUENCE [LARGE SCALE GENOMIC DNA]</scope>
    <source>
        <strain evidence="7">SY62</strain>
    </source>
</reference>
<protein>
    <recommendedName>
        <fullName evidence="8">Cyclin-dependent protein kinase inhibitor</fullName>
    </recommendedName>
</protein>
<dbReference type="InterPro" id="IPR004331">
    <property type="entry name" value="SPX_dom"/>
</dbReference>
<proteinExistence type="predicted"/>
<dbReference type="Pfam" id="PF03009">
    <property type="entry name" value="GDPD"/>
    <property type="match status" value="1"/>
</dbReference>
<feature type="repeat" description="ANK" evidence="3">
    <location>
        <begin position="563"/>
        <end position="595"/>
    </location>
</feature>
<dbReference type="Pfam" id="PF03105">
    <property type="entry name" value="SPX"/>
    <property type="match status" value="3"/>
</dbReference>
<dbReference type="HOGENOM" id="CLU_002842_0_1_1"/>
<dbReference type="RefSeq" id="XP_012191015.1">
    <property type="nucleotide sequence ID" value="XM_012335625.1"/>
</dbReference>
<keyword evidence="2 3" id="KW-0040">ANK repeat</keyword>
<feature type="repeat" description="ANK" evidence="3">
    <location>
        <begin position="529"/>
        <end position="561"/>
    </location>
</feature>
<dbReference type="InterPro" id="IPR002110">
    <property type="entry name" value="Ankyrin_rpt"/>
</dbReference>
<evidence type="ECO:0000256" key="3">
    <source>
        <dbReference type="PROSITE-ProRule" id="PRU00023"/>
    </source>
</evidence>
<organism evidence="6 7">
    <name type="scientific">Pseudozyma hubeiensis (strain SY62)</name>
    <name type="common">Yeast</name>
    <dbReference type="NCBI Taxonomy" id="1305764"/>
    <lineage>
        <taxon>Eukaryota</taxon>
        <taxon>Fungi</taxon>
        <taxon>Dikarya</taxon>
        <taxon>Basidiomycota</taxon>
        <taxon>Ustilaginomycotina</taxon>
        <taxon>Ustilaginomycetes</taxon>
        <taxon>Ustilaginales</taxon>
        <taxon>Ustilaginaceae</taxon>
        <taxon>Pseudozyma</taxon>
    </lineage>
</organism>
<dbReference type="AlphaFoldDB" id="R9P7Q7"/>
<dbReference type="InterPro" id="IPR036770">
    <property type="entry name" value="Ankyrin_rpt-contain_sf"/>
</dbReference>
<sequence length="1180" mass="128570">MREPSQAPSTFTQRANQRSLEGEIENVRNVQRTALIRLFLHRLSCRYPSRLHSFLPRLQDRATRIFHHLSSTRLSSLTMKFGKYILSQQISGWGAYYLDYKFLKKIINSLEKGRLADAALFATGVRPEETSNGQPAVSPQPQILPHVEGSDELQIHKAAFFFKLERELEKINNFYLQKEAELKSRLQTLIDKKRIIFESRNSSKLSKESPSYVALYEGFRYFEKDLSKLQQFIEINATGFRKILKKWDKRSKSQTKELYLARQVEVQPCFNLKFIAELSDIAAANLLELENLSHGRSLNETLGTNGASLSSDNRLDFAAAQSQDFDALADLEANLAEAVKAGRVAPATEMIRIAAQNEDPTSVSRIVWRALLEAPHEAVRAALEHHLADYKFVDDISSRTCLHECSMAGKLFLVQSCIENGVDVAQQDIYGRTALSYAAMAGHTDVCHYLLSLPSISAATYDLDGFSPLILAVMNGRTDAVRILLDHGASVEPRDATDLIPLCLASSGGHADIVKLLLQKGAKIVSNAEGLYPQALAARAGHANCVRLLVESGGDPNAPEKGTQWTPTFFAAESGHVDCLQVLLNAGCNVTIVDEKDRTAAFYAAWNGKIACLLLLLQAAQQSKTAPSERRLSKTQAAKVNTSSDAADDLDLEIDGIPDLSLPPPIIPFRTYGHNYLDKRALVSVSLTNNSVKLYKHQDPNRPEQFSTSSLKLVMTSRPDASTTAIPHNVVLPLADEREVFSFQVDRLESFSIEWELMPTFGSKVIGKAVALPSSFEGMTDRKRFVLPLQDVYLKVVGEVSFELDFVKPFDSVQLEIGGRVETYWKSMLPGVASASNVGPTRMTPNSGVSGIGSSLSSATAAGQGGKIPAAADKGAALGSSGAASGGTPSVGSAGAASAAAPQPTLVTGSSLAGEYLRVVVQVTKDAIAVVWPAPFIPLPGLQVYVGSVKADELLSLAAQTGHSLDWTPAQAAQASWTDWQRALQTSVVTLEKLLSLLPVSVGIDIDVMYPSTAEVRSNPGMPKMEVNQFVDTILHTVYAAGTSNREQSRKILFSSRSPTVCTALNWKQPNYAVFFASFCGIDGTASLEQGQLLPSTRHETDPRRESISEAVRFAKSNNLLGIMADVALLNHVPHLVESVKASGLLLITIGRFKKQESIAEELVDDVDGEVDQGIVLCRS</sequence>
<dbReference type="PRINTS" id="PR01415">
    <property type="entry name" value="ANKYRIN"/>
</dbReference>
<evidence type="ECO:0000259" key="4">
    <source>
        <dbReference type="PROSITE" id="PS51382"/>
    </source>
</evidence>
<dbReference type="InterPro" id="IPR017946">
    <property type="entry name" value="PLC-like_Pdiesterase_TIM-brl"/>
</dbReference>
<feature type="domain" description="GP-PDE" evidence="5">
    <location>
        <begin position="876"/>
        <end position="1180"/>
    </location>
</feature>
<dbReference type="SUPFAM" id="SSF51695">
    <property type="entry name" value="PLC-like phosphodiesterases"/>
    <property type="match status" value="1"/>
</dbReference>
<dbReference type="PROSITE" id="PS51704">
    <property type="entry name" value="GP_PDE"/>
    <property type="match status" value="1"/>
</dbReference>
<dbReference type="InterPro" id="IPR057506">
    <property type="entry name" value="C2_GPCPD1"/>
</dbReference>
<dbReference type="eggNOG" id="KOG1161">
    <property type="taxonomic scope" value="Eukaryota"/>
</dbReference>
<dbReference type="Pfam" id="PF13637">
    <property type="entry name" value="Ank_4"/>
    <property type="match status" value="1"/>
</dbReference>
<dbReference type="GO" id="GO:0008081">
    <property type="term" value="F:phosphoric diester hydrolase activity"/>
    <property type="evidence" value="ECO:0007669"/>
    <property type="project" value="InterPro"/>
</dbReference>
<dbReference type="SMART" id="SM00248">
    <property type="entry name" value="ANK"/>
    <property type="match status" value="7"/>
</dbReference>
<dbReference type="PROSITE" id="PS51382">
    <property type="entry name" value="SPX"/>
    <property type="match status" value="1"/>
</dbReference>
<dbReference type="EMBL" id="DF238810">
    <property type="protein sequence ID" value="GAC97428.1"/>
    <property type="molecule type" value="Genomic_DNA"/>
</dbReference>
<dbReference type="Proteomes" id="UP000014071">
    <property type="component" value="Unassembled WGS sequence"/>
</dbReference>
<keyword evidence="1" id="KW-0677">Repeat</keyword>
<gene>
    <name evidence="6" type="ORF">PHSY_005014</name>
</gene>
<dbReference type="CDD" id="cd14483">
    <property type="entry name" value="SPX_PHO81_NUC-2_like"/>
    <property type="match status" value="1"/>
</dbReference>
<dbReference type="CDD" id="cd08578">
    <property type="entry name" value="GDPD_NUC-2_fungi"/>
    <property type="match status" value="1"/>
</dbReference>
<evidence type="ECO:0000259" key="5">
    <source>
        <dbReference type="PROSITE" id="PS51704"/>
    </source>
</evidence>
<dbReference type="STRING" id="1305764.R9P7Q7"/>
<keyword evidence="7" id="KW-1185">Reference proteome</keyword>
<dbReference type="SUPFAM" id="SSF48403">
    <property type="entry name" value="Ankyrin repeat"/>
    <property type="match status" value="1"/>
</dbReference>
<evidence type="ECO:0000256" key="1">
    <source>
        <dbReference type="ARBA" id="ARBA00022737"/>
    </source>
</evidence>